<dbReference type="Pfam" id="PF05168">
    <property type="entry name" value="HEPN"/>
    <property type="match status" value="1"/>
</dbReference>
<dbReference type="Gene3D" id="1.20.120.330">
    <property type="entry name" value="Nucleotidyltransferases domain 2"/>
    <property type="match status" value="1"/>
</dbReference>
<evidence type="ECO:0000259" key="1">
    <source>
        <dbReference type="PROSITE" id="PS50910"/>
    </source>
</evidence>
<gene>
    <name evidence="2" type="ordered locus">Tpen_1688</name>
</gene>
<dbReference type="eggNOG" id="arCOG01191">
    <property type="taxonomic scope" value="Archaea"/>
</dbReference>
<dbReference type="InterPro" id="IPR007842">
    <property type="entry name" value="HEPN_dom"/>
</dbReference>
<dbReference type="STRING" id="368408.Tpen_1688"/>
<name>A1S0V3_THEPD</name>
<protein>
    <submittedName>
        <fullName evidence="2">HEPN domain protein</fullName>
    </submittedName>
</protein>
<feature type="domain" description="HEPN" evidence="1">
    <location>
        <begin position="7"/>
        <end position="131"/>
    </location>
</feature>
<dbReference type="OrthoDB" id="101044at2157"/>
<dbReference type="RefSeq" id="WP_011753348.1">
    <property type="nucleotide sequence ID" value="NC_008698.1"/>
</dbReference>
<dbReference type="Proteomes" id="UP000000641">
    <property type="component" value="Chromosome"/>
</dbReference>
<dbReference type="KEGG" id="tpe:Tpen_1688"/>
<organism evidence="2 3">
    <name type="scientific">Thermofilum pendens (strain DSM 2475 / Hrk 5)</name>
    <dbReference type="NCBI Taxonomy" id="368408"/>
    <lineage>
        <taxon>Archaea</taxon>
        <taxon>Thermoproteota</taxon>
        <taxon>Thermoprotei</taxon>
        <taxon>Thermofilales</taxon>
        <taxon>Thermofilaceae</taxon>
        <taxon>Thermofilum</taxon>
    </lineage>
</organism>
<evidence type="ECO:0000313" key="2">
    <source>
        <dbReference type="EMBL" id="ABL79083.1"/>
    </source>
</evidence>
<keyword evidence="3" id="KW-1185">Reference proteome</keyword>
<dbReference type="EnsemblBacteria" id="ABL79083">
    <property type="protein sequence ID" value="ABL79083"/>
    <property type="gene ID" value="Tpen_1688"/>
</dbReference>
<sequence length="138" mass="15371">MSGEYVETLKRRAVKLLQVARSIEDAGLALFLAEQSAQLYIKAVHYELLGEKVRGHGLRELLGLFARSLREAGYEKEADAITGLALEHRRALALLEEAYTMGRYGTYVYGSEDVEIAVRTVEKLVETLEKVAKSVKLG</sequence>
<dbReference type="EMBL" id="CP000505">
    <property type="protein sequence ID" value="ABL79083.1"/>
    <property type="molecule type" value="Genomic_DNA"/>
</dbReference>
<evidence type="ECO:0000313" key="3">
    <source>
        <dbReference type="Proteomes" id="UP000000641"/>
    </source>
</evidence>
<dbReference type="GeneID" id="4600576"/>
<dbReference type="PROSITE" id="PS50910">
    <property type="entry name" value="HEPN"/>
    <property type="match status" value="1"/>
</dbReference>
<dbReference type="HOGENOM" id="CLU_123170_1_1_2"/>
<proteinExistence type="predicted"/>
<reference evidence="3" key="1">
    <citation type="journal article" date="2008" name="J. Bacteriol.">
        <title>Genome sequence of Thermofilum pendens reveals an exceptional loss of biosynthetic pathways without genome reduction.</title>
        <authorList>
            <person name="Anderson I."/>
            <person name="Rodriguez J."/>
            <person name="Susanti D."/>
            <person name="Porat I."/>
            <person name="Reich C."/>
            <person name="Ulrich L.E."/>
            <person name="Elkins J.G."/>
            <person name="Mavromatis K."/>
            <person name="Lykidis A."/>
            <person name="Kim E."/>
            <person name="Thompson L.S."/>
            <person name="Nolan M."/>
            <person name="Land M."/>
            <person name="Copeland A."/>
            <person name="Lapidus A."/>
            <person name="Lucas S."/>
            <person name="Detter C."/>
            <person name="Zhulin I.B."/>
            <person name="Olsen G.J."/>
            <person name="Whitman W."/>
            <person name="Mukhopadhyay B."/>
            <person name="Bristow J."/>
            <person name="Kyrpides N."/>
        </authorList>
    </citation>
    <scope>NUCLEOTIDE SEQUENCE [LARGE SCALE GENOMIC DNA]</scope>
    <source>
        <strain evidence="3">DSM 2475 / Hrk 5</strain>
    </source>
</reference>
<dbReference type="AlphaFoldDB" id="A1S0V3"/>
<dbReference type="SUPFAM" id="SSF81593">
    <property type="entry name" value="Nucleotidyltransferase substrate binding subunit/domain"/>
    <property type="match status" value="1"/>
</dbReference>
<dbReference type="SMART" id="SM00748">
    <property type="entry name" value="HEPN"/>
    <property type="match status" value="1"/>
</dbReference>
<accession>A1S0V3</accession>